<organism evidence="11 12">
    <name type="scientific">Sphaeramia orbicularis</name>
    <name type="common">orbiculate cardinalfish</name>
    <dbReference type="NCBI Taxonomy" id="375764"/>
    <lineage>
        <taxon>Eukaryota</taxon>
        <taxon>Metazoa</taxon>
        <taxon>Chordata</taxon>
        <taxon>Craniata</taxon>
        <taxon>Vertebrata</taxon>
        <taxon>Euteleostomi</taxon>
        <taxon>Actinopterygii</taxon>
        <taxon>Neopterygii</taxon>
        <taxon>Teleostei</taxon>
        <taxon>Neoteleostei</taxon>
        <taxon>Acanthomorphata</taxon>
        <taxon>Gobiaria</taxon>
        <taxon>Kurtiformes</taxon>
        <taxon>Apogonoidei</taxon>
        <taxon>Apogonidae</taxon>
        <taxon>Apogoninae</taxon>
        <taxon>Sphaeramia</taxon>
    </lineage>
</organism>
<protein>
    <submittedName>
        <fullName evidence="11">NACHT, LRR and PYD domains-containing protein 12-like</fullName>
    </submittedName>
</protein>
<dbReference type="GeneID" id="115433868"/>
<dbReference type="FunFam" id="3.80.10.10:FF:000100">
    <property type="entry name" value="Si:dkey-11n14.1"/>
    <property type="match status" value="1"/>
</dbReference>
<dbReference type="PANTHER" id="PTHR24106">
    <property type="entry name" value="NACHT, LRR AND CARD DOMAINS-CONTAINING"/>
    <property type="match status" value="1"/>
</dbReference>
<dbReference type="Pfam" id="PF17779">
    <property type="entry name" value="WHD_NOD2"/>
    <property type="match status" value="1"/>
</dbReference>
<evidence type="ECO:0000256" key="5">
    <source>
        <dbReference type="ARBA" id="ARBA00022741"/>
    </source>
</evidence>
<evidence type="ECO:0000256" key="2">
    <source>
        <dbReference type="ARBA" id="ARBA00022490"/>
    </source>
</evidence>
<dbReference type="PRINTS" id="PR01407">
    <property type="entry name" value="BUTYPHLNCDUF"/>
</dbReference>
<proteinExistence type="predicted"/>
<dbReference type="InterPro" id="IPR027417">
    <property type="entry name" value="P-loop_NTPase"/>
</dbReference>
<dbReference type="SMART" id="SM01289">
    <property type="entry name" value="PYRIN"/>
    <property type="match status" value="1"/>
</dbReference>
<dbReference type="SMART" id="SM00368">
    <property type="entry name" value="LRR_RI"/>
    <property type="match status" value="12"/>
</dbReference>
<evidence type="ECO:0000259" key="8">
    <source>
        <dbReference type="PROSITE" id="PS50188"/>
    </source>
</evidence>
<evidence type="ECO:0000256" key="1">
    <source>
        <dbReference type="ARBA" id="ARBA00004496"/>
    </source>
</evidence>
<dbReference type="GO" id="GO:0005524">
    <property type="term" value="F:ATP binding"/>
    <property type="evidence" value="ECO:0007669"/>
    <property type="project" value="UniProtKB-KW"/>
</dbReference>
<dbReference type="InterPro" id="IPR043136">
    <property type="entry name" value="B30.2/SPRY_sf"/>
</dbReference>
<feature type="domain" description="Pyrin" evidence="9">
    <location>
        <begin position="6"/>
        <end position="87"/>
    </location>
</feature>
<dbReference type="InterPro" id="IPR003877">
    <property type="entry name" value="SPRY_dom"/>
</dbReference>
<dbReference type="InterPro" id="IPR004020">
    <property type="entry name" value="DAPIN"/>
</dbReference>
<dbReference type="InterPro" id="IPR032675">
    <property type="entry name" value="LRR_dom_sf"/>
</dbReference>
<evidence type="ECO:0000256" key="7">
    <source>
        <dbReference type="SAM" id="MobiDB-lite"/>
    </source>
</evidence>
<name>A0A673C0L0_9TELE</name>
<feature type="region of interest" description="Disordered" evidence="7">
    <location>
        <begin position="106"/>
        <end position="159"/>
    </location>
</feature>
<dbReference type="SMART" id="SM00449">
    <property type="entry name" value="SPRY"/>
    <property type="match status" value="1"/>
</dbReference>
<dbReference type="PROSITE" id="PS50188">
    <property type="entry name" value="B302_SPRY"/>
    <property type="match status" value="1"/>
</dbReference>
<dbReference type="Gene3D" id="3.40.50.300">
    <property type="entry name" value="P-loop containing nucleotide triphosphate hydrolases"/>
    <property type="match status" value="1"/>
</dbReference>
<dbReference type="Pfam" id="PF13765">
    <property type="entry name" value="PRY"/>
    <property type="match status" value="1"/>
</dbReference>
<feature type="domain" description="NACHT" evidence="10">
    <location>
        <begin position="267"/>
        <end position="419"/>
    </location>
</feature>
<dbReference type="InterPro" id="IPR001870">
    <property type="entry name" value="B30.2/SPRY"/>
</dbReference>
<dbReference type="SUPFAM" id="SSF52540">
    <property type="entry name" value="P-loop containing nucleoside triphosphate hydrolases"/>
    <property type="match status" value="1"/>
</dbReference>
<dbReference type="Gene3D" id="1.10.533.10">
    <property type="entry name" value="Death Domain, Fas"/>
    <property type="match status" value="1"/>
</dbReference>
<keyword evidence="2" id="KW-0963">Cytoplasm</keyword>
<dbReference type="InterPro" id="IPR006574">
    <property type="entry name" value="PRY"/>
</dbReference>
<keyword evidence="5" id="KW-0547">Nucleotide-binding</keyword>
<dbReference type="Pfam" id="PF14484">
    <property type="entry name" value="FISNA"/>
    <property type="match status" value="1"/>
</dbReference>
<dbReference type="InterPro" id="IPR007111">
    <property type="entry name" value="NACHT_NTPase"/>
</dbReference>
<dbReference type="Gene3D" id="3.80.10.10">
    <property type="entry name" value="Ribonuclease Inhibitor"/>
    <property type="match status" value="2"/>
</dbReference>
<reference evidence="11" key="3">
    <citation type="submission" date="2025-09" db="UniProtKB">
        <authorList>
            <consortium name="Ensembl"/>
        </authorList>
    </citation>
    <scope>IDENTIFICATION</scope>
</reference>
<dbReference type="PROSITE" id="PS50824">
    <property type="entry name" value="DAPIN"/>
    <property type="match status" value="1"/>
</dbReference>
<reference evidence="11" key="1">
    <citation type="submission" date="2019-06" db="EMBL/GenBank/DDBJ databases">
        <authorList>
            <consortium name="Wellcome Sanger Institute Data Sharing"/>
        </authorList>
    </citation>
    <scope>NUCLEOTIDE SEQUENCE [LARGE SCALE GENOMIC DNA]</scope>
</reference>
<keyword evidence="3" id="KW-0433">Leucine-rich repeat</keyword>
<evidence type="ECO:0000259" key="9">
    <source>
        <dbReference type="PROSITE" id="PS50824"/>
    </source>
</evidence>
<dbReference type="OrthoDB" id="120976at2759"/>
<feature type="domain" description="B30.2/SPRY" evidence="8">
    <location>
        <begin position="1205"/>
        <end position="1394"/>
    </location>
</feature>
<dbReference type="InParanoid" id="A0A673C0L0"/>
<evidence type="ECO:0000259" key="10">
    <source>
        <dbReference type="PROSITE" id="PS50837"/>
    </source>
</evidence>
<dbReference type="SUPFAM" id="SSF49899">
    <property type="entry name" value="Concanavalin A-like lectins/glucanases"/>
    <property type="match status" value="1"/>
</dbReference>
<evidence type="ECO:0000256" key="3">
    <source>
        <dbReference type="ARBA" id="ARBA00022614"/>
    </source>
</evidence>
<keyword evidence="6" id="KW-0067">ATP-binding</keyword>
<dbReference type="SUPFAM" id="SSF47986">
    <property type="entry name" value="DEATH domain"/>
    <property type="match status" value="1"/>
</dbReference>
<dbReference type="InterPro" id="IPR041075">
    <property type="entry name" value="NOD1/2_WH"/>
</dbReference>
<dbReference type="GO" id="GO:0005737">
    <property type="term" value="C:cytoplasm"/>
    <property type="evidence" value="ECO:0007669"/>
    <property type="project" value="UniProtKB-SubCell"/>
</dbReference>
<keyword evidence="4" id="KW-0677">Repeat</keyword>
<dbReference type="InterPro" id="IPR003879">
    <property type="entry name" value="Butyrophylin_SPRY"/>
</dbReference>
<dbReference type="InterPro" id="IPR051261">
    <property type="entry name" value="NLR"/>
</dbReference>
<dbReference type="Ensembl" id="ENSSORT00005048725.1">
    <property type="protein sequence ID" value="ENSSORP00005047545.1"/>
    <property type="gene ID" value="ENSSORG00005021744.1"/>
</dbReference>
<accession>A0A673C0L0</accession>
<dbReference type="Pfam" id="PF13516">
    <property type="entry name" value="LRR_6"/>
    <property type="match status" value="6"/>
</dbReference>
<gene>
    <name evidence="11" type="primary">LOC115433868</name>
</gene>
<evidence type="ECO:0000313" key="11">
    <source>
        <dbReference type="Ensembl" id="ENSSORP00005047545.1"/>
    </source>
</evidence>
<dbReference type="PROSITE" id="PS51450">
    <property type="entry name" value="LRR"/>
    <property type="match status" value="1"/>
</dbReference>
<dbReference type="InterPro" id="IPR001611">
    <property type="entry name" value="Leu-rich_rpt"/>
</dbReference>
<dbReference type="RefSeq" id="XP_030011315.1">
    <property type="nucleotide sequence ID" value="XM_030155455.1"/>
</dbReference>
<dbReference type="Pfam" id="PF17776">
    <property type="entry name" value="NLRC4_HD2"/>
    <property type="match status" value="1"/>
</dbReference>
<dbReference type="InterPro" id="IPR011029">
    <property type="entry name" value="DEATH-like_dom_sf"/>
</dbReference>
<reference evidence="11" key="2">
    <citation type="submission" date="2025-08" db="UniProtKB">
        <authorList>
            <consortium name="Ensembl"/>
        </authorList>
    </citation>
    <scope>IDENTIFICATION</scope>
</reference>
<dbReference type="SUPFAM" id="SSF52047">
    <property type="entry name" value="RNI-like"/>
    <property type="match status" value="2"/>
</dbReference>
<dbReference type="InterPro" id="IPR029495">
    <property type="entry name" value="NACHT-assoc"/>
</dbReference>
<keyword evidence="12" id="KW-1185">Reference proteome</keyword>
<dbReference type="Pfam" id="PF05729">
    <property type="entry name" value="NACHT"/>
    <property type="match status" value="1"/>
</dbReference>
<dbReference type="PROSITE" id="PS50837">
    <property type="entry name" value="NACHT"/>
    <property type="match status" value="1"/>
</dbReference>
<dbReference type="Pfam" id="PF00622">
    <property type="entry name" value="SPRY"/>
    <property type="match status" value="1"/>
</dbReference>
<dbReference type="InterPro" id="IPR041267">
    <property type="entry name" value="NLRP_HD2"/>
</dbReference>
<dbReference type="InterPro" id="IPR006553">
    <property type="entry name" value="Leu-rich_rpt_Cys-con_subtyp"/>
</dbReference>
<dbReference type="SMART" id="SM01288">
    <property type="entry name" value="FISNA"/>
    <property type="match status" value="1"/>
</dbReference>
<dbReference type="Gene3D" id="2.60.120.920">
    <property type="match status" value="1"/>
</dbReference>
<evidence type="ECO:0000256" key="6">
    <source>
        <dbReference type="ARBA" id="ARBA00022840"/>
    </source>
</evidence>
<dbReference type="SMART" id="SM00589">
    <property type="entry name" value="PRY"/>
    <property type="match status" value="1"/>
</dbReference>
<dbReference type="Proteomes" id="UP000472271">
    <property type="component" value="Chromosome 1"/>
</dbReference>
<evidence type="ECO:0000256" key="4">
    <source>
        <dbReference type="ARBA" id="ARBA00022737"/>
    </source>
</evidence>
<dbReference type="InterPro" id="IPR013320">
    <property type="entry name" value="ConA-like_dom_sf"/>
</dbReference>
<feature type="compositionally biased region" description="Low complexity" evidence="7">
    <location>
        <begin position="124"/>
        <end position="153"/>
    </location>
</feature>
<evidence type="ECO:0000313" key="12">
    <source>
        <dbReference type="Proteomes" id="UP000472271"/>
    </source>
</evidence>
<dbReference type="Pfam" id="PF02758">
    <property type="entry name" value="PYRIN"/>
    <property type="match status" value="1"/>
</dbReference>
<dbReference type="SMART" id="SM00367">
    <property type="entry name" value="LRR_CC"/>
    <property type="match status" value="7"/>
</dbReference>
<comment type="subcellular location">
    <subcellularLocation>
        <location evidence="1">Cytoplasm</location>
    </subcellularLocation>
</comment>
<sequence length="1394" mass="156169">MTARDLLDILDDLGEEEYERFRWCLLQVQSSKGVIRKGQLEKAKKCETVDLLIQTYELPEAVEVTKQLLKDIPRNDLVQRLSATSPQTKVSLSVGDADVGETVKKRFSELLRPKTPTPSPRPSPKSSAPSSPTSPTALSPTSPTTDSPPISSAVLPSPQLSPDFCETKDLMVPVPEPQSITYYKQMLQSNLHDRFMCAQEGWTDKKDEQCLHDVFMELYVTTGGDVHINSQHEVREIETAENFEGTEKSVNLSNIFTPPSEKYKPIRNLVTSGVAGIGKTFFVHKFILDWTDGKANQDIHLLFPFNFRQLNSLKGLKFSLAELIHECIPESKDITKEALNYIFTTLDASGNTNYDRSGFKLLFVLDGLDECHLNLNLKAMDTLPFDLTKPTKSDVMLRKLINRKLLRSARIWVTTRPAASNQIPRDLIDRMTEVRGFNDQQKEDYFKKRFRDENQARAIFSHIKASRSIHIMCHIPVFCWIIAIVLEDVLKTSKDGELPKTLTEMYTEFLVFQIVHMKGKYGPERCMLYIQALAKLAFEQLEKSKLIFYEKDLKGIGIDVSEVSVYSGVFTEVFKEERGRKKDEVRMFSFVHASVQEFLAAVHVRMSLVLRNKNVMSMRHIRFQFLQQFAKKTSTTKIHKIAIDKTLQSPNGHLDLFLRFLLGLSLQNNNDKLQMLLQKRGSSLQPHQFLLQHLLTDTEDGSETNEETIKYIKKKIGENLSAEKSINLFHCLNELNDRSLVEDIQQYLSSDSLNTDQLTPAQWSALVFILLTSEEDLDVFELKKFSAKEEAFLKLLPVVKASKKALLGCCALAQRSCKALSSVLICQSCSLRELDLSGNELQDSGVKELCSGLESPHCKLENIMLNCCKLSDRSCKVLAGVINSRSSGLRSLDLSYNNLQDSGVKCLSSALKSPKCSLETLSLSGCHLSDRSGEILSSVLSSETSSLLKLSLSNNRLQDSGLKSLLAGLQDPNCILKTLSLSDCLLTREGFTALASALKSNPSNIRELDLSYNHPEQSGIKELSAALENPQCRLDILRLSGCYLSESYCEALSTILSSQSSSLRELDLSYNDLQDSGVKLLSTPLGSPNCKLKILRLCGTNLFRKSCKALSSVLSCHSSSLTEIDLSNNDLQDSGVKLLSEGLRSPHCKLEILRLSGCQITEEGCVAVVSALKSQSRNLREVDLSYNHPGESEVKLLSAIGAPLRMDNGGQQRLTRGLKKYTCELTLDTNTMNKHLEVLDNNKKVKWADGKQTCPDHPDRFDHCKQILCTDGVTGRCYWEVEWEGEVEIAVAYSVLRRKGNSADCKLGENNHSWSLSCSGEHYTLCHNNVKTDRMSFLSVCNKVAVYVDCPAGTLSFYRANSDPLVHLYTFRTTFTGPLYPAFGLKPQSTLVLC</sequence>